<dbReference type="InterPro" id="IPR045275">
    <property type="entry name" value="MscS_archaea/bacteria_type"/>
</dbReference>
<feature type="transmembrane region" description="Helical" evidence="7">
    <location>
        <begin position="122"/>
        <end position="144"/>
    </location>
</feature>
<evidence type="ECO:0000259" key="10">
    <source>
        <dbReference type="Pfam" id="PF21088"/>
    </source>
</evidence>
<dbReference type="Gene3D" id="3.30.70.100">
    <property type="match status" value="1"/>
</dbReference>
<evidence type="ECO:0000256" key="2">
    <source>
        <dbReference type="ARBA" id="ARBA00008017"/>
    </source>
</evidence>
<evidence type="ECO:0000259" key="9">
    <source>
        <dbReference type="Pfam" id="PF21082"/>
    </source>
</evidence>
<dbReference type="AlphaFoldDB" id="A0A975IBF4"/>
<evidence type="ECO:0000256" key="6">
    <source>
        <dbReference type="ARBA" id="ARBA00023136"/>
    </source>
</evidence>
<feature type="transmembrane region" description="Helical" evidence="7">
    <location>
        <begin position="47"/>
        <end position="65"/>
    </location>
</feature>
<dbReference type="InterPro" id="IPR049278">
    <property type="entry name" value="MS_channel_C"/>
</dbReference>
<evidence type="ECO:0000256" key="4">
    <source>
        <dbReference type="ARBA" id="ARBA00022692"/>
    </source>
</evidence>
<dbReference type="Proteomes" id="UP000671995">
    <property type="component" value="Chromosome"/>
</dbReference>
<protein>
    <submittedName>
        <fullName evidence="11">Mechanosensitive ion channel family protein</fullName>
    </submittedName>
</protein>
<dbReference type="InterPro" id="IPR011014">
    <property type="entry name" value="MscS_channel_TM-2"/>
</dbReference>
<comment type="similarity">
    <text evidence="2">Belongs to the MscS (TC 1.A.23) family.</text>
</comment>
<dbReference type="EMBL" id="CP054257">
    <property type="protein sequence ID" value="QTQ10783.1"/>
    <property type="molecule type" value="Genomic_DNA"/>
</dbReference>
<dbReference type="Gene3D" id="2.30.30.60">
    <property type="match status" value="1"/>
</dbReference>
<keyword evidence="3" id="KW-1003">Cell membrane</keyword>
<sequence>MNEEIDVETAQAAAQSIAANNFDPTKIITHHTEPIVNAIKQYLNVPFLMKLTGTVIMLLIIYIIYRICRSMILRLPENKLKAQHSMMIQKTLKYIYYVCAAMYVLGLFGIKFSAIWGAAGVAGVAIGFAAQTSVSNIISGLFVLSEKAMKIGDLVTIDGVTGVVDSTDLLSVKIHTLDNQLVRVPNSTIINKNFLNTSYFPQRRMTIGVSVSYDTDMTLALETLKKAPALCPTVLREPEPAAWFDKFGEKGIDLVLAVWFKSEDFLQTKNSAFIAIKKVYDEAGIEIPYYKLNVKMLSGGTE</sequence>
<evidence type="ECO:0000256" key="7">
    <source>
        <dbReference type="SAM" id="Phobius"/>
    </source>
</evidence>
<feature type="transmembrane region" description="Helical" evidence="7">
    <location>
        <begin position="94"/>
        <end position="116"/>
    </location>
</feature>
<evidence type="ECO:0000256" key="1">
    <source>
        <dbReference type="ARBA" id="ARBA00004651"/>
    </source>
</evidence>
<dbReference type="Pfam" id="PF21082">
    <property type="entry name" value="MS_channel_3rd"/>
    <property type="match status" value="1"/>
</dbReference>
<evidence type="ECO:0000313" key="11">
    <source>
        <dbReference type="EMBL" id="QTQ10783.1"/>
    </source>
</evidence>
<dbReference type="PANTHER" id="PTHR30221:SF1">
    <property type="entry name" value="SMALL-CONDUCTANCE MECHANOSENSITIVE CHANNEL"/>
    <property type="match status" value="1"/>
</dbReference>
<dbReference type="InterPro" id="IPR023408">
    <property type="entry name" value="MscS_beta-dom_sf"/>
</dbReference>
<keyword evidence="6 7" id="KW-0472">Membrane</keyword>
<feature type="domain" description="Mechanosensitive ion channel MscS" evidence="8">
    <location>
        <begin position="132"/>
        <end position="198"/>
    </location>
</feature>
<dbReference type="SUPFAM" id="SSF82689">
    <property type="entry name" value="Mechanosensitive channel protein MscS (YggB), C-terminal domain"/>
    <property type="match status" value="1"/>
</dbReference>
<organism evidence="11 12">
    <name type="scientific">Treponema parvum</name>
    <dbReference type="NCBI Taxonomy" id="138851"/>
    <lineage>
        <taxon>Bacteria</taxon>
        <taxon>Pseudomonadati</taxon>
        <taxon>Spirochaetota</taxon>
        <taxon>Spirochaetia</taxon>
        <taxon>Spirochaetales</taxon>
        <taxon>Treponemataceae</taxon>
        <taxon>Treponema</taxon>
    </lineage>
</organism>
<reference evidence="11" key="1">
    <citation type="submission" date="2020-05" db="EMBL/GenBank/DDBJ databases">
        <authorList>
            <person name="Zeng H."/>
            <person name="Chan Y.K."/>
            <person name="Watt R.M."/>
        </authorList>
    </citation>
    <scope>NUCLEOTIDE SEQUENCE</scope>
    <source>
        <strain evidence="11">ATCC 700773</strain>
    </source>
</reference>
<dbReference type="RefSeq" id="WP_210117581.1">
    <property type="nucleotide sequence ID" value="NZ_CP054257.1"/>
</dbReference>
<keyword evidence="4 7" id="KW-0812">Transmembrane</keyword>
<dbReference type="GO" id="GO:0008381">
    <property type="term" value="F:mechanosensitive monoatomic ion channel activity"/>
    <property type="evidence" value="ECO:0007669"/>
    <property type="project" value="InterPro"/>
</dbReference>
<accession>A0A975IBF4</accession>
<dbReference type="GO" id="GO:0005886">
    <property type="term" value="C:plasma membrane"/>
    <property type="evidence" value="ECO:0007669"/>
    <property type="project" value="UniProtKB-SubCell"/>
</dbReference>
<feature type="domain" description="Mechanosensitive ion channel MscS C-terminal" evidence="9">
    <location>
        <begin position="208"/>
        <end position="287"/>
    </location>
</feature>
<dbReference type="InterPro" id="IPR011066">
    <property type="entry name" value="MscS_channel_C_sf"/>
</dbReference>
<dbReference type="Gene3D" id="1.10.287.1260">
    <property type="match status" value="1"/>
</dbReference>
<name>A0A975IBF4_9SPIR</name>
<dbReference type="PANTHER" id="PTHR30221">
    <property type="entry name" value="SMALL-CONDUCTANCE MECHANOSENSITIVE CHANNEL"/>
    <property type="match status" value="1"/>
</dbReference>
<dbReference type="InterPro" id="IPR049142">
    <property type="entry name" value="MS_channel_1st"/>
</dbReference>
<dbReference type="Pfam" id="PF00924">
    <property type="entry name" value="MS_channel_2nd"/>
    <property type="match status" value="1"/>
</dbReference>
<dbReference type="SUPFAM" id="SSF50182">
    <property type="entry name" value="Sm-like ribonucleoproteins"/>
    <property type="match status" value="1"/>
</dbReference>
<dbReference type="SUPFAM" id="SSF82861">
    <property type="entry name" value="Mechanosensitive channel protein MscS (YggB), transmembrane region"/>
    <property type="match status" value="1"/>
</dbReference>
<gene>
    <name evidence="11" type="ORF">HRI96_00360</name>
</gene>
<keyword evidence="5 7" id="KW-1133">Transmembrane helix</keyword>
<proteinExistence type="inferred from homology"/>
<evidence type="ECO:0000313" key="12">
    <source>
        <dbReference type="Proteomes" id="UP000671995"/>
    </source>
</evidence>
<evidence type="ECO:0000259" key="8">
    <source>
        <dbReference type="Pfam" id="PF00924"/>
    </source>
</evidence>
<dbReference type="InterPro" id="IPR006685">
    <property type="entry name" value="MscS_channel_2nd"/>
</dbReference>
<evidence type="ECO:0000256" key="3">
    <source>
        <dbReference type="ARBA" id="ARBA00022475"/>
    </source>
</evidence>
<dbReference type="Pfam" id="PF21088">
    <property type="entry name" value="MS_channel_1st"/>
    <property type="match status" value="1"/>
</dbReference>
<dbReference type="InterPro" id="IPR010920">
    <property type="entry name" value="LSM_dom_sf"/>
</dbReference>
<comment type="subcellular location">
    <subcellularLocation>
        <location evidence="1">Cell membrane</location>
        <topology evidence="1">Multi-pass membrane protein</topology>
    </subcellularLocation>
</comment>
<evidence type="ECO:0000256" key="5">
    <source>
        <dbReference type="ARBA" id="ARBA00022989"/>
    </source>
</evidence>
<reference evidence="11" key="2">
    <citation type="journal article" date="2021" name="Microbiol. Resour. Announc.">
        <title>Complete Genome Sequences of Three Human Oral Treponema parvum Isolates.</title>
        <authorList>
            <person name="Zeng H."/>
            <person name="Watt R.M."/>
        </authorList>
    </citation>
    <scope>NUCLEOTIDE SEQUENCE</scope>
    <source>
        <strain evidence="11">ATCC 700773</strain>
    </source>
</reference>
<feature type="domain" description="Mechanosensitive ion channel transmembrane helices 2/3" evidence="10">
    <location>
        <begin position="90"/>
        <end position="131"/>
    </location>
</feature>